<keyword evidence="2" id="KW-1185">Reference proteome</keyword>
<evidence type="ECO:0000313" key="1">
    <source>
        <dbReference type="EMBL" id="ORZ13006.1"/>
    </source>
</evidence>
<sequence>MSIFRNNELNISGDLTTIDAKPVFPLKADIVPFDDIIHSRTAIARRAWRKYRSSSDQCLRRWEYVAEQTCCATRESSKLYGKIFEAGYLEKISGVNRVQVKVPKLWCHCETLESHRLNAPIINGVNKRTRFVAPNSQKSSYSNRALGYRVLKLLIYKEYFASGDHETSPIATISFCHNNDRWLQQILEIACPGPPLHFCHI</sequence>
<proteinExistence type="predicted"/>
<dbReference type="Proteomes" id="UP000193648">
    <property type="component" value="Unassembled WGS sequence"/>
</dbReference>
<accession>A0A1Y2GL76</accession>
<organism evidence="1 2">
    <name type="scientific">Lobosporangium transversale</name>
    <dbReference type="NCBI Taxonomy" id="64571"/>
    <lineage>
        <taxon>Eukaryota</taxon>
        <taxon>Fungi</taxon>
        <taxon>Fungi incertae sedis</taxon>
        <taxon>Mucoromycota</taxon>
        <taxon>Mortierellomycotina</taxon>
        <taxon>Mortierellomycetes</taxon>
        <taxon>Mortierellales</taxon>
        <taxon>Mortierellaceae</taxon>
        <taxon>Lobosporangium</taxon>
    </lineage>
</organism>
<comment type="caution">
    <text evidence="1">The sequence shown here is derived from an EMBL/GenBank/DDBJ whole genome shotgun (WGS) entry which is preliminary data.</text>
</comment>
<gene>
    <name evidence="1" type="ORF">BCR41DRAFT_371703</name>
</gene>
<dbReference type="GeneID" id="33568471"/>
<dbReference type="InParanoid" id="A0A1Y2GL76"/>
<dbReference type="AlphaFoldDB" id="A0A1Y2GL76"/>
<reference evidence="1 2" key="1">
    <citation type="submission" date="2016-07" db="EMBL/GenBank/DDBJ databases">
        <title>Pervasive Adenine N6-methylation of Active Genes in Fungi.</title>
        <authorList>
            <consortium name="DOE Joint Genome Institute"/>
            <person name="Mondo S.J."/>
            <person name="Dannebaum R.O."/>
            <person name="Kuo R.C."/>
            <person name="Labutti K."/>
            <person name="Haridas S."/>
            <person name="Kuo A."/>
            <person name="Salamov A."/>
            <person name="Ahrendt S.R."/>
            <person name="Lipzen A."/>
            <person name="Sullivan W."/>
            <person name="Andreopoulos W.B."/>
            <person name="Clum A."/>
            <person name="Lindquist E."/>
            <person name="Daum C."/>
            <person name="Ramamoorthy G.K."/>
            <person name="Gryganskyi A."/>
            <person name="Culley D."/>
            <person name="Magnuson J.K."/>
            <person name="James T.Y."/>
            <person name="O'Malley M.A."/>
            <person name="Stajich J.E."/>
            <person name="Spatafora J.W."/>
            <person name="Visel A."/>
            <person name="Grigoriev I.V."/>
        </authorList>
    </citation>
    <scope>NUCLEOTIDE SEQUENCE [LARGE SCALE GENOMIC DNA]</scope>
    <source>
        <strain evidence="1 2">NRRL 3116</strain>
    </source>
</reference>
<protein>
    <submittedName>
        <fullName evidence="1">Uncharacterized protein</fullName>
    </submittedName>
</protein>
<evidence type="ECO:0000313" key="2">
    <source>
        <dbReference type="Proteomes" id="UP000193648"/>
    </source>
</evidence>
<dbReference type="RefSeq" id="XP_021880355.1">
    <property type="nucleotide sequence ID" value="XM_022026628.1"/>
</dbReference>
<name>A0A1Y2GL76_9FUNG</name>
<dbReference type="EMBL" id="MCFF01000024">
    <property type="protein sequence ID" value="ORZ13006.1"/>
    <property type="molecule type" value="Genomic_DNA"/>
</dbReference>